<protein>
    <submittedName>
        <fullName evidence="2">Unnamed protein product</fullName>
    </submittedName>
</protein>
<reference evidence="2" key="1">
    <citation type="submission" date="2023-04" db="EMBL/GenBank/DDBJ databases">
        <title>Phytophthora lilii NBRC 32176.</title>
        <authorList>
            <person name="Ichikawa N."/>
            <person name="Sato H."/>
            <person name="Tonouchi N."/>
        </authorList>
    </citation>
    <scope>NUCLEOTIDE SEQUENCE</scope>
    <source>
        <strain evidence="2">NBRC 32176</strain>
    </source>
</reference>
<feature type="transmembrane region" description="Helical" evidence="1">
    <location>
        <begin position="21"/>
        <end position="40"/>
    </location>
</feature>
<dbReference type="EMBL" id="BSXW01000607">
    <property type="protein sequence ID" value="GMF26475.1"/>
    <property type="molecule type" value="Genomic_DNA"/>
</dbReference>
<evidence type="ECO:0000256" key="1">
    <source>
        <dbReference type="SAM" id="Phobius"/>
    </source>
</evidence>
<dbReference type="Proteomes" id="UP001165083">
    <property type="component" value="Unassembled WGS sequence"/>
</dbReference>
<evidence type="ECO:0000313" key="3">
    <source>
        <dbReference type="Proteomes" id="UP001165083"/>
    </source>
</evidence>
<evidence type="ECO:0000313" key="2">
    <source>
        <dbReference type="EMBL" id="GMF26475.1"/>
    </source>
</evidence>
<keyword evidence="1" id="KW-0812">Transmembrane</keyword>
<gene>
    <name evidence="2" type="ORF">Plil01_001100600</name>
</gene>
<dbReference type="OrthoDB" id="2100592at2759"/>
<comment type="caution">
    <text evidence="2">The sequence shown here is derived from an EMBL/GenBank/DDBJ whole genome shotgun (WGS) entry which is preliminary data.</text>
</comment>
<keyword evidence="1" id="KW-0472">Membrane</keyword>
<keyword evidence="1" id="KW-1133">Transmembrane helix</keyword>
<dbReference type="AlphaFoldDB" id="A0A9W6U6L8"/>
<keyword evidence="3" id="KW-1185">Reference proteome</keyword>
<name>A0A9W6U6L8_9STRA</name>
<organism evidence="2 3">
    <name type="scientific">Phytophthora lilii</name>
    <dbReference type="NCBI Taxonomy" id="2077276"/>
    <lineage>
        <taxon>Eukaryota</taxon>
        <taxon>Sar</taxon>
        <taxon>Stramenopiles</taxon>
        <taxon>Oomycota</taxon>
        <taxon>Peronosporomycetes</taxon>
        <taxon>Peronosporales</taxon>
        <taxon>Peronosporaceae</taxon>
        <taxon>Phytophthora</taxon>
    </lineage>
</organism>
<proteinExistence type="predicted"/>
<sequence>MKTSLFSKPLGFDTIRWLQSLVALLMIVGVFSVVWELVALHSHRSSFLAAFDELGPDVSSDDLLHLSYLQTACHAETNTVLPWSFAAPGNAADQTYPSAHFSTSVFHKSDPRLLEQLRQCPDVDIYMPSSARGPAGCAAVAGPLKFLRSRLLPRWALDFKMYDIATKARTSYFKLCPKTPVLFMAPEHVLEVTELPSWPSNKPVYLMVPGLELETTSSPPPDYTSSVLERTDVVLCRTRRCHRDMEQYLQSHSSKTRVLYTSQVSADPSNFARRILGDRALYERNLTNFAVTRFAHTTWNITSKTTQDVMDCWSTHVTELPPLDVYLLKGDHEKEPSDGARLYKSFPDKNNATVKTLDALKFARTFANSSFFICPTANDDCLDLARASGGVIVTADGYPMNELISGPSEGLLFPTDQSAESEKLVPDDMLLLPPAPASYRSSDLCNAVLKAGESTSVNDRMSMGTQARHHFNEDAKLFMLRMLELSALARASQDPALELQQNLRHLP</sequence>
<accession>A0A9W6U6L8</accession>